<evidence type="ECO:0000259" key="3">
    <source>
        <dbReference type="Pfam" id="PF00144"/>
    </source>
</evidence>
<organism evidence="4 5">
    <name type="scientific">Arachnia rubra</name>
    <dbReference type="NCBI Taxonomy" id="1547448"/>
    <lineage>
        <taxon>Bacteria</taxon>
        <taxon>Bacillati</taxon>
        <taxon>Actinomycetota</taxon>
        <taxon>Actinomycetes</taxon>
        <taxon>Propionibacteriales</taxon>
        <taxon>Propionibacteriaceae</taxon>
        <taxon>Arachnia</taxon>
    </lineage>
</organism>
<accession>A0ABX7Y835</accession>
<keyword evidence="5" id="KW-1185">Reference proteome</keyword>
<dbReference type="InterPro" id="IPR001466">
    <property type="entry name" value="Beta-lactam-related"/>
</dbReference>
<name>A0ABX7Y835_9ACTN</name>
<feature type="chain" id="PRO_5046130566" evidence="2">
    <location>
        <begin position="31"/>
        <end position="653"/>
    </location>
</feature>
<dbReference type="SUPFAM" id="SSF56601">
    <property type="entry name" value="beta-lactamase/transpeptidase-like"/>
    <property type="match status" value="1"/>
</dbReference>
<keyword evidence="1" id="KW-1133">Transmembrane helix</keyword>
<feature type="transmembrane region" description="Helical" evidence="1">
    <location>
        <begin position="595"/>
        <end position="615"/>
    </location>
</feature>
<evidence type="ECO:0000313" key="5">
    <source>
        <dbReference type="Proteomes" id="UP000678513"/>
    </source>
</evidence>
<evidence type="ECO:0000256" key="2">
    <source>
        <dbReference type="SAM" id="SignalP"/>
    </source>
</evidence>
<dbReference type="EMBL" id="CP072384">
    <property type="protein sequence ID" value="QUC09049.1"/>
    <property type="molecule type" value="Genomic_DNA"/>
</dbReference>
<dbReference type="InterPro" id="IPR012338">
    <property type="entry name" value="Beta-lactam/transpept-like"/>
</dbReference>
<feature type="transmembrane region" description="Helical" evidence="1">
    <location>
        <begin position="510"/>
        <end position="534"/>
    </location>
</feature>
<dbReference type="Pfam" id="PF00144">
    <property type="entry name" value="Beta-lactamase"/>
    <property type="match status" value="1"/>
</dbReference>
<feature type="transmembrane region" description="Helical" evidence="1">
    <location>
        <begin position="627"/>
        <end position="647"/>
    </location>
</feature>
<protein>
    <submittedName>
        <fullName evidence="4">Beta-lactamase family protein</fullName>
    </submittedName>
</protein>
<evidence type="ECO:0000313" key="4">
    <source>
        <dbReference type="EMBL" id="QUC09049.1"/>
    </source>
</evidence>
<keyword evidence="1" id="KW-0472">Membrane</keyword>
<dbReference type="Proteomes" id="UP000678513">
    <property type="component" value="Chromosome"/>
</dbReference>
<dbReference type="PANTHER" id="PTHR46825">
    <property type="entry name" value="D-ALANYL-D-ALANINE-CARBOXYPEPTIDASE/ENDOPEPTIDASE AMPH"/>
    <property type="match status" value="1"/>
</dbReference>
<sequence length="653" mass="69683">MSQTLPRRLMAAIFIAVLALLSACSSPPTSPPPPVTPPTGAHELTKTDIDAWLDGKLTDALDNGDFPGSMVVVVKDGEILTSRGYGHATIGTDASTQVPVDPETTVFRWGSISKIPTSIAAMQLVEQGKLDLDTDIATYTDVPVKKHHSEPITLRHLLTHTAGFEGSLNTGSPDLQHMPLADYVRYNPPVSVYRPGTTPGYSNYGIALAGYLVEKASGQPFQDYLREHVLAPAGMTTATFEQPLPDGMTSQLADGYSLDGDPVPFDAMPDSPAGALSGSGADAAAFMLAQLNRSPHLLSAQGWEQMWTPALTEDTLGNLANSPRTGLGYFTGTRNGHRFVAHSGDLTGYHSEFEIYPDSRVGIFLSVNGDGNASAGLGTHLRADLTEGFADRYFPTDRVETPHLEGSAERAHQVAGVYFSSQSVHTTWFSAWSTLVSSSTIQVLDNGNLLYRDKRDKADKEYVEVAPWIWKDPHTDATLTARVVDGKVEAVGVGPGPASALLPVTPTQQALLPVFIASLAALALVLGAWLIGAITRLVQNRRGQSVPGLPWPARIARLGAVSAATALTGWCSVFMAVMGSNFDLLENTLLRTIQVLQWAGIAAIIPAALDFITTIKTRAGWKRTTMAALLLAALLATCWWAITGNAINPNLGL</sequence>
<feature type="transmembrane region" description="Helical" evidence="1">
    <location>
        <begin position="555"/>
        <end position="575"/>
    </location>
</feature>
<evidence type="ECO:0000256" key="1">
    <source>
        <dbReference type="SAM" id="Phobius"/>
    </source>
</evidence>
<keyword evidence="1" id="KW-0812">Transmembrane</keyword>
<gene>
    <name evidence="4" type="ORF">J5A65_04800</name>
</gene>
<reference evidence="4 5" key="1">
    <citation type="submission" date="2021-03" db="EMBL/GenBank/DDBJ databases">
        <title>Human Oral Microbial Genomes.</title>
        <authorList>
            <person name="Johnston C.D."/>
            <person name="Chen T."/>
            <person name="Dewhirst F.E."/>
        </authorList>
    </citation>
    <scope>NUCLEOTIDE SEQUENCE [LARGE SCALE GENOMIC DNA]</scope>
    <source>
        <strain evidence="4 5">DSMZ 100122</strain>
    </source>
</reference>
<dbReference type="RefSeq" id="WP_212325970.1">
    <property type="nucleotide sequence ID" value="NZ_AP024463.1"/>
</dbReference>
<keyword evidence="2" id="KW-0732">Signal</keyword>
<feature type="signal peptide" evidence="2">
    <location>
        <begin position="1"/>
        <end position="30"/>
    </location>
</feature>
<dbReference type="PANTHER" id="PTHR46825:SF9">
    <property type="entry name" value="BETA-LACTAMASE-RELATED DOMAIN-CONTAINING PROTEIN"/>
    <property type="match status" value="1"/>
</dbReference>
<dbReference type="Gene3D" id="3.40.710.10">
    <property type="entry name" value="DD-peptidase/beta-lactamase superfamily"/>
    <property type="match status" value="1"/>
</dbReference>
<dbReference type="InterPro" id="IPR050491">
    <property type="entry name" value="AmpC-like"/>
</dbReference>
<feature type="domain" description="Beta-lactamase-related" evidence="3">
    <location>
        <begin position="55"/>
        <end position="384"/>
    </location>
</feature>
<dbReference type="PROSITE" id="PS51257">
    <property type="entry name" value="PROKAR_LIPOPROTEIN"/>
    <property type="match status" value="1"/>
</dbReference>
<proteinExistence type="predicted"/>